<sequence length="282" mass="32515">MANDYQNSLARLNQLADNPTSASFTSLDNVHPQTRTTQRRQDNRPQWQQIQWVSILIAVLSQLAIWWIYPAIYSKNLAGGQWQHNPLLMTYSIILALAIFLTFNRGFSRWLNFGVILIPMVFLYFLYQQVTMQQIILLALLPLALLLINLKWLNLQNILGLVLYSGIATLALPVVIFYQQNTFLTAPFIWSLLPLLFSYLFYMSSIFVTTGRDKRATSLAFGIILLLDVLTLPWNPWTLLAIIIIVFTWMVLINLNLKAKYRMGVFSLLQAITVLVIFLQQK</sequence>
<organism evidence="3 4">
    <name type="scientific">Weissella cibaria</name>
    <dbReference type="NCBI Taxonomy" id="137591"/>
    <lineage>
        <taxon>Bacteria</taxon>
        <taxon>Bacillati</taxon>
        <taxon>Bacillota</taxon>
        <taxon>Bacilli</taxon>
        <taxon>Lactobacillales</taxon>
        <taxon>Lactobacillaceae</taxon>
        <taxon>Weissella</taxon>
    </lineage>
</organism>
<feature type="transmembrane region" description="Helical" evidence="2">
    <location>
        <begin position="84"/>
        <end position="103"/>
    </location>
</feature>
<protein>
    <recommendedName>
        <fullName evidence="5">Integral membrane protein</fullName>
    </recommendedName>
</protein>
<comment type="caution">
    <text evidence="3">The sequence shown here is derived from an EMBL/GenBank/DDBJ whole genome shotgun (WGS) entry which is preliminary data.</text>
</comment>
<dbReference type="STRING" id="137591.AO080_11665"/>
<reference evidence="3" key="1">
    <citation type="journal article" date="2015" name="Microbiology (Mosc.)">
        <title>Genomics of the Weissella cibaria species with an examination of its metabolic traits.</title>
        <authorList>
            <person name="Lynch K.M."/>
            <person name="Lucid A."/>
            <person name="Arendt E.K."/>
            <person name="Sleator R.D."/>
            <person name="Lucey B."/>
            <person name="Coffey A."/>
        </authorList>
    </citation>
    <scope>NUCLEOTIDE SEQUENCE [LARGE SCALE GENOMIC DNA]</scope>
    <source>
        <strain evidence="3">MG1</strain>
    </source>
</reference>
<evidence type="ECO:0000256" key="2">
    <source>
        <dbReference type="SAM" id="Phobius"/>
    </source>
</evidence>
<proteinExistence type="predicted"/>
<keyword evidence="2" id="KW-0812">Transmembrane</keyword>
<feature type="transmembrane region" description="Helical" evidence="2">
    <location>
        <begin position="110"/>
        <end position="127"/>
    </location>
</feature>
<feature type="transmembrane region" description="Helical" evidence="2">
    <location>
        <begin position="133"/>
        <end position="150"/>
    </location>
</feature>
<accession>A0A0D1JGA7</accession>
<keyword evidence="2" id="KW-0472">Membrane</keyword>
<name>A0A0D1JGA7_9LACO</name>
<dbReference type="eggNOG" id="ENOG5034AM6">
    <property type="taxonomic scope" value="Bacteria"/>
</dbReference>
<feature type="transmembrane region" description="Helical" evidence="2">
    <location>
        <begin position="264"/>
        <end position="281"/>
    </location>
</feature>
<gene>
    <name evidence="3" type="ORF">QX99_00416</name>
</gene>
<keyword evidence="2" id="KW-1133">Transmembrane helix</keyword>
<dbReference type="EMBL" id="JWHU01000006">
    <property type="protein sequence ID" value="KIU21730.1"/>
    <property type="molecule type" value="Genomic_DNA"/>
</dbReference>
<dbReference type="PATRIC" id="fig|137591.25.peg.403"/>
<evidence type="ECO:0000256" key="1">
    <source>
        <dbReference type="SAM" id="MobiDB-lite"/>
    </source>
</evidence>
<evidence type="ECO:0000313" key="4">
    <source>
        <dbReference type="Proteomes" id="UP000032287"/>
    </source>
</evidence>
<dbReference type="AlphaFoldDB" id="A0A0D1JGA7"/>
<feature type="transmembrane region" description="Helical" evidence="2">
    <location>
        <begin position="50"/>
        <end position="72"/>
    </location>
</feature>
<keyword evidence="4" id="KW-1185">Reference proteome</keyword>
<feature type="transmembrane region" description="Helical" evidence="2">
    <location>
        <begin position="157"/>
        <end position="178"/>
    </location>
</feature>
<dbReference type="RefSeq" id="WP_150116732.1">
    <property type="nucleotide sequence ID" value="NZ_CP012873.1"/>
</dbReference>
<dbReference type="OrthoDB" id="2145555at2"/>
<feature type="transmembrane region" description="Helical" evidence="2">
    <location>
        <begin position="240"/>
        <end position="257"/>
    </location>
</feature>
<evidence type="ECO:0000313" key="3">
    <source>
        <dbReference type="EMBL" id="KIU21730.1"/>
    </source>
</evidence>
<evidence type="ECO:0008006" key="5">
    <source>
        <dbReference type="Google" id="ProtNLM"/>
    </source>
</evidence>
<feature type="transmembrane region" description="Helical" evidence="2">
    <location>
        <begin position="184"/>
        <end position="204"/>
    </location>
</feature>
<feature type="region of interest" description="Disordered" evidence="1">
    <location>
        <begin position="20"/>
        <end position="42"/>
    </location>
</feature>
<feature type="transmembrane region" description="Helical" evidence="2">
    <location>
        <begin position="216"/>
        <end position="234"/>
    </location>
</feature>
<dbReference type="Proteomes" id="UP000032287">
    <property type="component" value="Unassembled WGS sequence"/>
</dbReference>
<feature type="compositionally biased region" description="Polar residues" evidence="1">
    <location>
        <begin position="20"/>
        <end position="32"/>
    </location>
</feature>